<feature type="transmembrane region" description="Helical" evidence="8">
    <location>
        <begin position="363"/>
        <end position="382"/>
    </location>
</feature>
<protein>
    <submittedName>
        <fullName evidence="9">Sodium:solute symporter</fullName>
    </submittedName>
</protein>
<feature type="transmembrane region" description="Helical" evidence="8">
    <location>
        <begin position="270"/>
        <end position="296"/>
    </location>
</feature>
<feature type="transmembrane region" description="Helical" evidence="8">
    <location>
        <begin position="115"/>
        <end position="140"/>
    </location>
</feature>
<dbReference type="EMBL" id="NSJB01000002">
    <property type="protein sequence ID" value="PAT37755.1"/>
    <property type="molecule type" value="Genomic_DNA"/>
</dbReference>
<gene>
    <name evidence="9" type="ORF">CK625_05690</name>
</gene>
<comment type="subcellular location">
    <subcellularLocation>
        <location evidence="1">Membrane</location>
        <topology evidence="1">Multi-pass membrane protein</topology>
    </subcellularLocation>
</comment>
<dbReference type="InterPro" id="IPR038377">
    <property type="entry name" value="Na/Glc_symporter_sf"/>
</dbReference>
<feature type="transmembrane region" description="Helical" evidence="8">
    <location>
        <begin position="76"/>
        <end position="94"/>
    </location>
</feature>
<dbReference type="GO" id="GO:0005886">
    <property type="term" value="C:plasma membrane"/>
    <property type="evidence" value="ECO:0007669"/>
    <property type="project" value="TreeGrafter"/>
</dbReference>
<feature type="transmembrane region" description="Helical" evidence="8">
    <location>
        <begin position="179"/>
        <end position="196"/>
    </location>
</feature>
<feature type="transmembrane region" description="Helical" evidence="8">
    <location>
        <begin position="37"/>
        <end position="56"/>
    </location>
</feature>
<keyword evidence="3" id="KW-0813">Transport</keyword>
<dbReference type="PROSITE" id="PS50283">
    <property type="entry name" value="NA_SOLUT_SYMP_3"/>
    <property type="match status" value="1"/>
</dbReference>
<keyword evidence="4 8" id="KW-0812">Transmembrane</keyword>
<evidence type="ECO:0000256" key="5">
    <source>
        <dbReference type="ARBA" id="ARBA00022989"/>
    </source>
</evidence>
<evidence type="ECO:0000256" key="2">
    <source>
        <dbReference type="ARBA" id="ARBA00006434"/>
    </source>
</evidence>
<sequence length="506" mass="54097">MLITFIVLYLLVSVGIGLWAARRVNNTTDYALAGRHLPLSMVAIVTFATWFGSELVLGVSAEFVDGGLAAVVKDPFGAGLCLVLVGMFFARKLYQKTLLTLADYYRQRFGKGIEVVCSLIIIFSYLGWVAAQITALGLVFNMLSAGAISFFWGMVIGTAVVLVYTMYGGMWSVALTDTIQMIVIVLGLLAVAWYAADLAGGAARVIDYAASEGKFKMFPDWGDGRGWLFFIASLITMMLGSIPQQDVFQRVMAANNADAAVRGPIIGGTFYIVFGFVPMFIATAAVLILPNVQAIIDKDVQYVLPTLVLEHMPMLLQVAFFGALLSAITSTTASTLLAPSTTFVENILRNIKPGMSDAQTLKAMRLSVPVFTVMVLVYALTMEGKSIYELVAEAYQLPLVGAFVPLVFGLYWQRATTQGAVLSVVFGILVWGAIALSGLLAASYPETWGANALIAALAAFGELVPQQLAGVVGAAVAMVVGSLMPQFIADTKEKPHQLDAASPLPA</sequence>
<evidence type="ECO:0000313" key="10">
    <source>
        <dbReference type="Proteomes" id="UP000218054"/>
    </source>
</evidence>
<dbReference type="Gene3D" id="1.20.1730.10">
    <property type="entry name" value="Sodium/glucose cotransporter"/>
    <property type="match status" value="1"/>
</dbReference>
<accession>A0A2A2AGS3</accession>
<proteinExistence type="inferred from homology"/>
<comment type="similarity">
    <text evidence="2 7">Belongs to the sodium:solute symporter (SSF) (TC 2.A.21) family.</text>
</comment>
<evidence type="ECO:0000256" key="3">
    <source>
        <dbReference type="ARBA" id="ARBA00022448"/>
    </source>
</evidence>
<evidence type="ECO:0000256" key="4">
    <source>
        <dbReference type="ARBA" id="ARBA00022692"/>
    </source>
</evidence>
<evidence type="ECO:0000256" key="6">
    <source>
        <dbReference type="ARBA" id="ARBA00023136"/>
    </source>
</evidence>
<keyword evidence="10" id="KW-1185">Reference proteome</keyword>
<dbReference type="GO" id="GO:0022857">
    <property type="term" value="F:transmembrane transporter activity"/>
    <property type="evidence" value="ECO:0007669"/>
    <property type="project" value="InterPro"/>
</dbReference>
<dbReference type="PANTHER" id="PTHR48086">
    <property type="entry name" value="SODIUM/PROLINE SYMPORTER-RELATED"/>
    <property type="match status" value="1"/>
</dbReference>
<dbReference type="Proteomes" id="UP000218054">
    <property type="component" value="Unassembled WGS sequence"/>
</dbReference>
<comment type="caution">
    <text evidence="9">The sequence shown here is derived from an EMBL/GenBank/DDBJ whole genome shotgun (WGS) entry which is preliminary data.</text>
</comment>
<feature type="transmembrane region" description="Helical" evidence="8">
    <location>
        <begin position="394"/>
        <end position="412"/>
    </location>
</feature>
<dbReference type="AlphaFoldDB" id="A0A2A2AGS3"/>
<dbReference type="CDD" id="cd11474">
    <property type="entry name" value="SLC5sbd_CHT"/>
    <property type="match status" value="1"/>
</dbReference>
<feature type="transmembrane region" description="Helical" evidence="8">
    <location>
        <begin position="224"/>
        <end position="242"/>
    </location>
</feature>
<feature type="transmembrane region" description="Helical" evidence="8">
    <location>
        <begin position="419"/>
        <end position="444"/>
    </location>
</feature>
<evidence type="ECO:0000313" key="9">
    <source>
        <dbReference type="EMBL" id="PAT37755.1"/>
    </source>
</evidence>
<feature type="transmembrane region" description="Helical" evidence="8">
    <location>
        <begin position="464"/>
        <end position="484"/>
    </location>
</feature>
<feature type="transmembrane region" description="Helical" evidence="8">
    <location>
        <begin position="6"/>
        <end position="25"/>
    </location>
</feature>
<dbReference type="PANTHER" id="PTHR48086:SF7">
    <property type="entry name" value="SODIUM-SOLUTE SYMPORTER-RELATED"/>
    <property type="match status" value="1"/>
</dbReference>
<reference evidence="9 10" key="1">
    <citation type="submission" date="2017-08" db="EMBL/GenBank/DDBJ databases">
        <title>WGS of Clinical strains of the CDC Group NO-1 linked to zoonotic infections in humans.</title>
        <authorList>
            <person name="Bernier A.-M."/>
            <person name="Bernard K."/>
        </authorList>
    </citation>
    <scope>NUCLEOTIDE SEQUENCE [LARGE SCALE GENOMIC DNA]</scope>
    <source>
        <strain evidence="9 10">NML00-0135</strain>
    </source>
</reference>
<dbReference type="Pfam" id="PF00474">
    <property type="entry name" value="SSF"/>
    <property type="match status" value="1"/>
</dbReference>
<dbReference type="RefSeq" id="WP_095539324.1">
    <property type="nucleotide sequence ID" value="NZ_NSJB01000002.1"/>
</dbReference>
<keyword evidence="5 8" id="KW-1133">Transmembrane helix</keyword>
<feature type="transmembrane region" description="Helical" evidence="8">
    <location>
        <begin position="316"/>
        <end position="342"/>
    </location>
</feature>
<evidence type="ECO:0000256" key="8">
    <source>
        <dbReference type="SAM" id="Phobius"/>
    </source>
</evidence>
<name>A0A2A2AGS3_9BURK</name>
<evidence type="ECO:0000256" key="7">
    <source>
        <dbReference type="RuleBase" id="RU362091"/>
    </source>
</evidence>
<feature type="transmembrane region" description="Helical" evidence="8">
    <location>
        <begin position="146"/>
        <end position="167"/>
    </location>
</feature>
<dbReference type="InterPro" id="IPR050277">
    <property type="entry name" value="Sodium:Solute_Symporter"/>
</dbReference>
<dbReference type="InterPro" id="IPR001734">
    <property type="entry name" value="Na/solute_symporter"/>
</dbReference>
<evidence type="ECO:0000256" key="1">
    <source>
        <dbReference type="ARBA" id="ARBA00004141"/>
    </source>
</evidence>
<keyword evidence="6 8" id="KW-0472">Membrane</keyword>
<organism evidence="9 10">
    <name type="scientific">Vandammella animalimorsus</name>
    <dbReference type="NCBI Taxonomy" id="2029117"/>
    <lineage>
        <taxon>Bacteria</taxon>
        <taxon>Pseudomonadati</taxon>
        <taxon>Pseudomonadota</taxon>
        <taxon>Betaproteobacteria</taxon>
        <taxon>Burkholderiales</taxon>
        <taxon>Comamonadaceae</taxon>
        <taxon>Vandammella</taxon>
    </lineage>
</organism>